<evidence type="ECO:0000256" key="2">
    <source>
        <dbReference type="ARBA" id="ARBA00022552"/>
    </source>
</evidence>
<dbReference type="FunFam" id="3.30.230.70:FF:000003">
    <property type="entry name" value="Ribonuclease PH"/>
    <property type="match status" value="1"/>
</dbReference>
<comment type="catalytic activity">
    <reaction evidence="6">
        <text>tRNA(n+1) + phosphate = tRNA(n) + a ribonucleoside 5'-diphosphate</text>
        <dbReference type="Rhea" id="RHEA:10628"/>
        <dbReference type="Rhea" id="RHEA-COMP:17343"/>
        <dbReference type="Rhea" id="RHEA-COMP:17344"/>
        <dbReference type="ChEBI" id="CHEBI:43474"/>
        <dbReference type="ChEBI" id="CHEBI:57930"/>
        <dbReference type="ChEBI" id="CHEBI:173114"/>
        <dbReference type="EC" id="2.7.7.56"/>
    </reaction>
</comment>
<dbReference type="EMBL" id="CP030032">
    <property type="protein sequence ID" value="AWV91266.1"/>
    <property type="molecule type" value="Genomic_DNA"/>
</dbReference>
<dbReference type="EC" id="2.7.7.56" evidence="6"/>
<dbReference type="Pfam" id="PF03725">
    <property type="entry name" value="RNase_PH_C"/>
    <property type="match status" value="1"/>
</dbReference>
<keyword evidence="6 7" id="KW-0548">Nucleotidyltransferase</keyword>
<comment type="similarity">
    <text evidence="1 6">Belongs to the RNase PH family.</text>
</comment>
<dbReference type="RefSeq" id="WP_111337388.1">
    <property type="nucleotide sequence ID" value="NZ_CP030032.1"/>
</dbReference>
<dbReference type="GO" id="GO:0000049">
    <property type="term" value="F:tRNA binding"/>
    <property type="evidence" value="ECO:0007669"/>
    <property type="project" value="UniProtKB-UniRule"/>
</dbReference>
<accession>A0A2Z4FRH6</accession>
<dbReference type="HAMAP" id="MF_00564">
    <property type="entry name" value="RNase_PH"/>
    <property type="match status" value="1"/>
</dbReference>
<dbReference type="InterPro" id="IPR036345">
    <property type="entry name" value="ExoRNase_PH_dom2_sf"/>
</dbReference>
<dbReference type="Pfam" id="PF01138">
    <property type="entry name" value="RNase_PH"/>
    <property type="match status" value="1"/>
</dbReference>
<organism evidence="7 8">
    <name type="scientific">Bradymonas sediminis</name>
    <dbReference type="NCBI Taxonomy" id="1548548"/>
    <lineage>
        <taxon>Bacteria</taxon>
        <taxon>Deltaproteobacteria</taxon>
        <taxon>Bradymonadales</taxon>
        <taxon>Bradymonadaceae</taxon>
        <taxon>Bradymonas</taxon>
    </lineage>
</organism>
<evidence type="ECO:0000256" key="3">
    <source>
        <dbReference type="ARBA" id="ARBA00022555"/>
    </source>
</evidence>
<evidence type="ECO:0000313" key="8">
    <source>
        <dbReference type="Proteomes" id="UP000249799"/>
    </source>
</evidence>
<dbReference type="InterPro" id="IPR018336">
    <property type="entry name" value="RNase_PH_CS"/>
</dbReference>
<keyword evidence="3 6" id="KW-0820">tRNA-binding</keyword>
<dbReference type="InterPro" id="IPR020568">
    <property type="entry name" value="Ribosomal_Su5_D2-typ_SF"/>
</dbReference>
<dbReference type="SUPFAM" id="SSF54211">
    <property type="entry name" value="Ribosomal protein S5 domain 2-like"/>
    <property type="match status" value="1"/>
</dbReference>
<evidence type="ECO:0000256" key="5">
    <source>
        <dbReference type="ARBA" id="ARBA00022884"/>
    </source>
</evidence>
<comment type="function">
    <text evidence="6">Phosphorolytic 3'-5' exoribonuclease that plays an important role in tRNA 3'-end maturation. Removes nucleotide residues following the 3'-CCA terminus of tRNAs; can also add nucleotides to the ends of RNA molecules by using nucleoside diphosphates as substrates, but this may not be physiologically important. Probably plays a role in initiation of 16S rRNA degradation (leading to ribosome degradation) during starvation.</text>
</comment>
<dbReference type="InterPro" id="IPR002381">
    <property type="entry name" value="RNase_PH_bac-type"/>
</dbReference>
<dbReference type="InterPro" id="IPR050080">
    <property type="entry name" value="RNase_PH"/>
</dbReference>
<gene>
    <name evidence="6" type="primary">rph</name>
    <name evidence="7" type="ORF">DN745_18805</name>
</gene>
<dbReference type="PANTHER" id="PTHR11953:SF0">
    <property type="entry name" value="EXOSOME COMPLEX COMPONENT RRP41"/>
    <property type="match status" value="1"/>
</dbReference>
<feature type="binding site" evidence="6">
    <location>
        <begin position="131"/>
        <end position="133"/>
    </location>
    <ligand>
        <name>phosphate</name>
        <dbReference type="ChEBI" id="CHEBI:43474"/>
        <note>substrate</note>
    </ligand>
</feature>
<keyword evidence="6 7" id="KW-0808">Transferase</keyword>
<reference evidence="7 8" key="1">
    <citation type="submission" date="2018-06" db="EMBL/GenBank/DDBJ databases">
        <title>Lujinxingia sediminis gen. nov. sp. nov., a new facultative anaerobic member of the class Deltaproteobacteria, and proposal of Lujinxingaceae fam. nov.</title>
        <authorList>
            <person name="Guo L.-Y."/>
            <person name="Li C.-M."/>
            <person name="Wang S."/>
            <person name="Du Z.-J."/>
        </authorList>
    </citation>
    <scope>NUCLEOTIDE SEQUENCE [LARGE SCALE GENOMIC DNA]</scope>
    <source>
        <strain evidence="7 8">FA350</strain>
    </source>
</reference>
<dbReference type="Gene3D" id="3.30.230.70">
    <property type="entry name" value="GHMP Kinase, N-terminal domain"/>
    <property type="match status" value="1"/>
</dbReference>
<dbReference type="AlphaFoldDB" id="A0A2Z4FRH6"/>
<keyword evidence="8" id="KW-1185">Reference proteome</keyword>
<comment type="subunit">
    <text evidence="6">Homohexameric ring arranged as a trimer of dimers.</text>
</comment>
<dbReference type="GO" id="GO:0016075">
    <property type="term" value="P:rRNA catabolic process"/>
    <property type="evidence" value="ECO:0007669"/>
    <property type="project" value="UniProtKB-UniRule"/>
</dbReference>
<dbReference type="GO" id="GO:0000175">
    <property type="term" value="F:3'-5'-RNA exonuclease activity"/>
    <property type="evidence" value="ECO:0007669"/>
    <property type="project" value="UniProtKB-UniRule"/>
</dbReference>
<dbReference type="SUPFAM" id="SSF55666">
    <property type="entry name" value="Ribonuclease PH domain 2-like"/>
    <property type="match status" value="1"/>
</dbReference>
<dbReference type="PROSITE" id="PS01277">
    <property type="entry name" value="RIBONUCLEASE_PH"/>
    <property type="match status" value="1"/>
</dbReference>
<dbReference type="GO" id="GO:0008033">
    <property type="term" value="P:tRNA processing"/>
    <property type="evidence" value="ECO:0007669"/>
    <property type="project" value="UniProtKB-UniRule"/>
</dbReference>
<dbReference type="InterPro" id="IPR015847">
    <property type="entry name" value="ExoRNase_PH_dom2"/>
</dbReference>
<dbReference type="Proteomes" id="UP000249799">
    <property type="component" value="Chromosome"/>
</dbReference>
<dbReference type="NCBIfam" id="TIGR01966">
    <property type="entry name" value="RNasePH"/>
    <property type="match status" value="1"/>
</dbReference>
<protein>
    <recommendedName>
        <fullName evidence="6">Ribonuclease PH</fullName>
        <shortName evidence="6">RNase PH</shortName>
        <ecNumber evidence="6">2.7.7.56</ecNumber>
    </recommendedName>
    <alternativeName>
        <fullName evidence="6">tRNA nucleotidyltransferase</fullName>
    </alternativeName>
</protein>
<keyword evidence="4 6" id="KW-0819">tRNA processing</keyword>
<proteinExistence type="inferred from homology"/>
<evidence type="ECO:0000256" key="1">
    <source>
        <dbReference type="ARBA" id="ARBA00006678"/>
    </source>
</evidence>
<dbReference type="InterPro" id="IPR027408">
    <property type="entry name" value="PNPase/RNase_PH_dom_sf"/>
</dbReference>
<dbReference type="KEGG" id="bsed:DN745_18805"/>
<dbReference type="PANTHER" id="PTHR11953">
    <property type="entry name" value="EXOSOME COMPLEX COMPONENT"/>
    <property type="match status" value="1"/>
</dbReference>
<keyword evidence="2 6" id="KW-0698">rRNA processing</keyword>
<dbReference type="GO" id="GO:0009022">
    <property type="term" value="F:tRNA nucleotidyltransferase activity"/>
    <property type="evidence" value="ECO:0007669"/>
    <property type="project" value="UniProtKB-UniRule"/>
</dbReference>
<dbReference type="OrthoDB" id="9802265at2"/>
<dbReference type="InterPro" id="IPR001247">
    <property type="entry name" value="ExoRNase_PH_dom1"/>
</dbReference>
<name>A0A2Z4FRH6_9DELT</name>
<evidence type="ECO:0000256" key="6">
    <source>
        <dbReference type="HAMAP-Rule" id="MF_00564"/>
    </source>
</evidence>
<sequence length="256" mass="27597">MGTPTDKTRFDGRAADELRPVTIETDFTEAPEASVLITMGKTRVLCSASVEDSVPRWMRDAEPAKGWVTAEYSMIPGATAPRFRRERRGAGGRTREIERLVGRSLRAVCDLEKLPGHTIWLDCDVLQADGGTRTAAITGAFVALALACGRLVERGAIAEMPIRQSLAAISCGVIGEQVLLDLPYEEDSKADVDMNVVMTGDGRFVEVQGTGEESTYSHAELLAMLELAGKGIAELSAAQQAALPQEPIYAKLFKKA</sequence>
<keyword evidence="5" id="KW-0694">RNA-binding</keyword>
<evidence type="ECO:0000256" key="4">
    <source>
        <dbReference type="ARBA" id="ARBA00022694"/>
    </source>
</evidence>
<feature type="binding site" evidence="6">
    <location>
        <position position="93"/>
    </location>
    <ligand>
        <name>phosphate</name>
        <dbReference type="ChEBI" id="CHEBI:43474"/>
        <note>substrate</note>
    </ligand>
</feature>
<dbReference type="GO" id="GO:0031125">
    <property type="term" value="P:rRNA 3'-end processing"/>
    <property type="evidence" value="ECO:0007669"/>
    <property type="project" value="UniProtKB-ARBA"/>
</dbReference>
<evidence type="ECO:0000313" key="7">
    <source>
        <dbReference type="EMBL" id="AWV91266.1"/>
    </source>
</evidence>